<evidence type="ECO:0000313" key="8">
    <source>
        <dbReference type="Proteomes" id="UP000254084"/>
    </source>
</evidence>
<accession>A0A061CTI3</accession>
<dbReference type="EMBL" id="JAOCJE010000001">
    <property type="protein sequence ID" value="MDH1341492.1"/>
    <property type="molecule type" value="Genomic_DNA"/>
</dbReference>
<dbReference type="EMBL" id="QASO01000001">
    <property type="protein sequence ID" value="PTU80960.1"/>
    <property type="molecule type" value="Genomic_DNA"/>
</dbReference>
<evidence type="ECO:0000313" key="7">
    <source>
        <dbReference type="Proteomes" id="UP000244052"/>
    </source>
</evidence>
<evidence type="ECO:0000313" key="6">
    <source>
        <dbReference type="EMBL" id="SUD60107.1"/>
    </source>
</evidence>
<evidence type="ECO:0000313" key="4">
    <source>
        <dbReference type="EMBL" id="RRW33137.1"/>
    </source>
</evidence>
<reference evidence="8 9" key="2">
    <citation type="submission" date="2018-06" db="EMBL/GenBank/DDBJ databases">
        <authorList>
            <consortium name="Pathogen Informatics"/>
            <person name="Doyle S."/>
        </authorList>
    </citation>
    <scope>NUCLEOTIDE SEQUENCE [LARGE SCALE GENOMIC DNA]</scope>
    <source>
        <strain evidence="5 9">NCTC10692</strain>
        <strain evidence="6 8">NCTC10860</strain>
    </source>
</reference>
<dbReference type="Proteomes" id="UP001161697">
    <property type="component" value="Unassembled WGS sequence"/>
</dbReference>
<keyword evidence="7" id="KW-1185">Reference proteome</keyword>
<organism evidence="5 9">
    <name type="scientific">Ectopseudomonas oleovorans</name>
    <name type="common">Pseudomonas oleovorans</name>
    <dbReference type="NCBI Taxonomy" id="301"/>
    <lineage>
        <taxon>Bacteria</taxon>
        <taxon>Pseudomonadati</taxon>
        <taxon>Pseudomonadota</taxon>
        <taxon>Gammaproteobacteria</taxon>
        <taxon>Pseudomonadales</taxon>
        <taxon>Pseudomonadaceae</taxon>
        <taxon>Ectopseudomonas</taxon>
    </lineage>
</organism>
<name>A0A061CTI3_ECTOL</name>
<dbReference type="Proteomes" id="UP000254084">
    <property type="component" value="Unassembled WGS sequence"/>
</dbReference>
<accession>A0A379JYS8</accession>
<dbReference type="EMBL" id="UGUV01000002">
    <property type="protein sequence ID" value="SUD53516.1"/>
    <property type="molecule type" value="Genomic_DNA"/>
</dbReference>
<dbReference type="EMBL" id="RHRS01000042">
    <property type="protein sequence ID" value="RRW33137.1"/>
    <property type="molecule type" value="Genomic_DNA"/>
</dbReference>
<evidence type="ECO:0000313" key="5">
    <source>
        <dbReference type="EMBL" id="SUD53516.1"/>
    </source>
</evidence>
<accession>A0A2T5PTA1</accession>
<evidence type="ECO:0000313" key="9">
    <source>
        <dbReference type="Proteomes" id="UP000255303"/>
    </source>
</evidence>
<dbReference type="RefSeq" id="WP_003460262.1">
    <property type="nucleotide sequence ID" value="NZ_CAJQNA010000058.1"/>
</dbReference>
<protein>
    <submittedName>
        <fullName evidence="5">Uncharacterized protein</fullName>
    </submittedName>
</protein>
<sequence length="113" mass="12422">MTPIFLPHTALDAIDELGAAALPETARQGRSRLCTLRDRALADGAHVLLLLWPTFEWALLAVEVPAGVVIKDAAQLIPNLMANPEALQQMHRNATQGQHLAWLHLQRPTTTIH</sequence>
<evidence type="ECO:0000313" key="2">
    <source>
        <dbReference type="EMBL" id="MDH1341492.1"/>
    </source>
</evidence>
<reference evidence="3 7" key="1">
    <citation type="submission" date="2018-04" db="EMBL/GenBank/DDBJ databases">
        <title>Pseudomonas sp. nov., isolated from mangrove soil.</title>
        <authorList>
            <person name="Chen C."/>
        </authorList>
    </citation>
    <scope>NUCLEOTIDE SEQUENCE [LARGE SCALE GENOMIC DNA]</scope>
    <source>
        <strain evidence="3 7">JCM 14246</strain>
    </source>
</reference>
<dbReference type="Proteomes" id="UP001159292">
    <property type="component" value="Unassembled WGS sequence"/>
</dbReference>
<dbReference type="EMBL" id="JAOEET010000001">
    <property type="protein sequence ID" value="MDH0565812.1"/>
    <property type="molecule type" value="Genomic_DNA"/>
</dbReference>
<dbReference type="Proteomes" id="UP000272833">
    <property type="component" value="Unassembled WGS sequence"/>
</dbReference>
<proteinExistence type="predicted"/>
<dbReference type="Proteomes" id="UP000244052">
    <property type="component" value="Unassembled WGS sequence"/>
</dbReference>
<gene>
    <name evidence="3" type="ORF">DBO86_00170</name>
    <name evidence="4" type="ORF">EGJ44_15535</name>
    <name evidence="2" type="ORF">N5J11_20335</name>
    <name evidence="1" type="ORF">N7671_00720</name>
    <name evidence="5" type="ORF">NCTC10692_04040</name>
    <name evidence="6" type="ORF">NCTC10860_02434</name>
</gene>
<dbReference type="Proteomes" id="UP000255303">
    <property type="component" value="Unassembled WGS sequence"/>
</dbReference>
<reference evidence="1" key="4">
    <citation type="submission" date="2022-09" db="EMBL/GenBank/DDBJ databases">
        <title>Intensive care unit water sources are persistently colonized with multi-drug resistant bacteria and are the site of extensive horizontal gene transfer of antibiotic resistance genes.</title>
        <authorList>
            <person name="Diorio-Toth L."/>
        </authorList>
    </citation>
    <scope>NUCLEOTIDE SEQUENCE</scope>
    <source>
        <strain evidence="2">GD03704</strain>
        <strain evidence="1">GD04000</strain>
    </source>
</reference>
<evidence type="ECO:0000313" key="10">
    <source>
        <dbReference type="Proteomes" id="UP000272833"/>
    </source>
</evidence>
<dbReference type="AlphaFoldDB" id="A0A061CTI3"/>
<evidence type="ECO:0000313" key="3">
    <source>
        <dbReference type="EMBL" id="PTU80960.1"/>
    </source>
</evidence>
<evidence type="ECO:0000313" key="1">
    <source>
        <dbReference type="EMBL" id="MDH0565812.1"/>
    </source>
</evidence>
<reference evidence="4 10" key="3">
    <citation type="submission" date="2018-10" db="EMBL/GenBank/DDBJ databases">
        <title>Transmission dynamics of multidrug resistant bacteria on intensive care unit surfaces.</title>
        <authorList>
            <person name="D'Souza A.W."/>
            <person name="Potter R.F."/>
            <person name="Wallace M."/>
            <person name="Shupe A."/>
            <person name="Patel S."/>
            <person name="Sun S."/>
            <person name="Gul D."/>
            <person name="Kwon J.H."/>
            <person name="Andleeb S."/>
            <person name="Burnham C.-A.D."/>
            <person name="Dantas G."/>
        </authorList>
    </citation>
    <scope>NUCLEOTIDE SEQUENCE [LARGE SCALE GENOMIC DNA]</scope>
    <source>
        <strain evidence="4 10">PO_271</strain>
    </source>
</reference>
<dbReference type="EMBL" id="UGUW01000004">
    <property type="protein sequence ID" value="SUD60107.1"/>
    <property type="molecule type" value="Genomic_DNA"/>
</dbReference>
<dbReference type="GeneID" id="300418777"/>